<evidence type="ECO:0000256" key="1">
    <source>
        <dbReference type="ARBA" id="ARBA00011073"/>
    </source>
</evidence>
<evidence type="ECO:0000313" key="10">
    <source>
        <dbReference type="EMBL" id="WTW73393.1"/>
    </source>
</evidence>
<feature type="domain" description="Peptidase S8/S53" evidence="9">
    <location>
        <begin position="203"/>
        <end position="641"/>
    </location>
</feature>
<keyword evidence="3 5" id="KW-0378">Hydrolase</keyword>
<feature type="region of interest" description="Disordered" evidence="7">
    <location>
        <begin position="141"/>
        <end position="186"/>
    </location>
</feature>
<feature type="signal peptide" evidence="8">
    <location>
        <begin position="1"/>
        <end position="34"/>
    </location>
</feature>
<dbReference type="PROSITE" id="PS51892">
    <property type="entry name" value="SUBTILASE"/>
    <property type="match status" value="1"/>
</dbReference>
<evidence type="ECO:0000256" key="7">
    <source>
        <dbReference type="SAM" id="MobiDB-lite"/>
    </source>
</evidence>
<evidence type="ECO:0000256" key="6">
    <source>
        <dbReference type="RuleBase" id="RU003355"/>
    </source>
</evidence>
<dbReference type="Gene3D" id="3.40.50.200">
    <property type="entry name" value="Peptidase S8/S53 domain"/>
    <property type="match status" value="2"/>
</dbReference>
<dbReference type="InterPro" id="IPR023827">
    <property type="entry name" value="Peptidase_S8_Asp-AS"/>
</dbReference>
<dbReference type="InterPro" id="IPR006311">
    <property type="entry name" value="TAT_signal"/>
</dbReference>
<keyword evidence="4 5" id="KW-0720">Serine protease</keyword>
<dbReference type="GO" id="GO:0004252">
    <property type="term" value="F:serine-type endopeptidase activity"/>
    <property type="evidence" value="ECO:0007669"/>
    <property type="project" value="UniProtKB-UniRule"/>
</dbReference>
<comment type="similarity">
    <text evidence="1 5 6">Belongs to the peptidase S8 family.</text>
</comment>
<dbReference type="InterPro" id="IPR023828">
    <property type="entry name" value="Peptidase_S8_Ser-AS"/>
</dbReference>
<dbReference type="InterPro" id="IPR036852">
    <property type="entry name" value="Peptidase_S8/S53_dom_sf"/>
</dbReference>
<sequence length="1427" mass="148128">MSRPTTRRRRFTAVVLAAGLTGSLLSLSTLPAQAADVPHPLGTAVPDVPKKALTDQRDKLGSHDRTLLQKAESRKSTTVTVLLATAEGDTAAPRAEVARLGGHVVRADDRLGYVRATVPTGKVTALAALKSVRAVDLSETFKIPDPSPVTGQDRKEAKGRGNGSPGSGRPAAPGRTTPADNPYLPVAETGAAGFTADHRSWDGRGVTVGILDTGVDPSHPALRTTTTGEPKIQDWVTATDPVTDADPTWLEMRLKVTVTDGTFRYGGVDYKAPDGSYEFQLFDEEGTWGSELAGDVNRDGDHSDRFGVLYRKSDHRVWVDADLDRTFGDSDVVEPYADSGNWGTFGKDDPDTALVESMPFTVEYRDDVDLSARGGSSAGTSADFVNIGIVSGAHATHVAGITAGNGLFGGKMNGAAPGARIVSERVCLFASGCTSYALAEGMIDVVVNKGADVVNLSIGGLSALNDGDNVRAVLYNRLIDEYGVQIVSSAGNDGPGMNTVSDPATSDKVIAVGASVSKDTWWADYGSRVKARQSLFPFSARGPREDGGMKPELLAPGAAVSSIPTWLPGESVPDTGYELPAGYGMYNGTSMASPQAAGAVALLLSAAADTRVKVSPAAMRTALTSSATYLEDQPAYAQGAGLISVPAAWKLLAKKGRPTSYDVRAPVCGVLAGLLATPKSGAGVYNRCAPGDGGQEIHRAKDYTVELTRTGSGSGRAELSWLGNDGTFRAPRSVKLDRGGKATISIRAQSGTAGAHSALLRVDDPATPGVDRLVPVTVVAAAAPTKPSYAVSAKGSVDRNGTGSVFVAVPEGASALKVDLSGVSRGSQTRFLAIDPQGKPVEDTAAGRCYTNFSDTADCAPGSRTYERPMPGVWEFQADARRTSPVLENPYRLTATVLGAALDPASSVIDESAVHAPAEKSFTAVNRFAPVTAHAVGGSLGALSQEHPTVGDQDMTGKQIAVPRDATRLEVSMGNASDKNADLDLYLVAQSGALVASSTNGGSRESLSLDNPTPGYYLLYIAGTDVPSGSTAFDIQDTMFSASLGSVTVDRRKPVRLDPGESTKVTGRLTADTAPPAGRRLVGRFSLATDAGTTLGSADVLLGKVTTPHADVTASFGPVIAFGLDDTGRVAGSQQVSGMGRPMRWDPSNGVTLLDNGGAHDGHVLGQSATTGYATGQLTLTGGTRASLWDADGTLTTLPLPDWAAYRFARGFAVNDAGTVAGNATGNITDPATGRSLEVNEGFVWSAKDGFRKLPHLTESRNLTEPLAINNSGVVVGHSSKDGRRRAVRWAADGTITDLGTLPGMADSYAAGVNASGTIVGTSGDDAFVIRPGGAMTRLPDFGFSATAMEVNDAGWIMGSAETAPDTNTAVVWDPEGRMYDLSAMISSSRWVPTDGIGINNRGEVAFYAMDTENGGSNKVVLARLPG</sequence>
<feature type="chain" id="PRO_5043569927" evidence="8">
    <location>
        <begin position="35"/>
        <end position="1427"/>
    </location>
</feature>
<gene>
    <name evidence="10" type="ORF">OG398_36730</name>
</gene>
<dbReference type="PROSITE" id="PS00138">
    <property type="entry name" value="SUBTILASE_SER"/>
    <property type="match status" value="1"/>
</dbReference>
<dbReference type="NCBIfam" id="TIGR02913">
    <property type="entry name" value="HAF_rpt"/>
    <property type="match status" value="1"/>
</dbReference>
<dbReference type="PRINTS" id="PR00723">
    <property type="entry name" value="SUBTILISIN"/>
</dbReference>
<feature type="active site" description="Charge relay system" evidence="5">
    <location>
        <position position="590"/>
    </location>
</feature>
<dbReference type="PROSITE" id="PS51318">
    <property type="entry name" value="TAT"/>
    <property type="match status" value="1"/>
</dbReference>
<dbReference type="GO" id="GO:0006508">
    <property type="term" value="P:proteolysis"/>
    <property type="evidence" value="ECO:0007669"/>
    <property type="project" value="UniProtKB-KW"/>
</dbReference>
<keyword evidence="2 5" id="KW-0645">Protease</keyword>
<dbReference type="Gene3D" id="2.60.120.380">
    <property type="match status" value="1"/>
</dbReference>
<name>A0AAU2W1Y5_9ACTN</name>
<dbReference type="InterPro" id="IPR000209">
    <property type="entry name" value="Peptidase_S8/S53_dom"/>
</dbReference>
<feature type="active site" description="Charge relay system" evidence="5">
    <location>
        <position position="394"/>
    </location>
</feature>
<organism evidence="10">
    <name type="scientific">Streptomyces sp. NBC_00008</name>
    <dbReference type="NCBI Taxonomy" id="2903610"/>
    <lineage>
        <taxon>Bacteria</taxon>
        <taxon>Bacillati</taxon>
        <taxon>Actinomycetota</taxon>
        <taxon>Actinomycetes</taxon>
        <taxon>Kitasatosporales</taxon>
        <taxon>Streptomycetaceae</taxon>
        <taxon>Streptomyces</taxon>
    </lineage>
</organism>
<dbReference type="EMBL" id="CP108313">
    <property type="protein sequence ID" value="WTW73393.1"/>
    <property type="molecule type" value="Genomic_DNA"/>
</dbReference>
<reference evidence="10" key="1">
    <citation type="submission" date="2022-10" db="EMBL/GenBank/DDBJ databases">
        <title>The complete genomes of actinobacterial strains from the NBC collection.</title>
        <authorList>
            <person name="Joergensen T.S."/>
            <person name="Alvarez Arevalo M."/>
            <person name="Sterndorff E.B."/>
            <person name="Faurdal D."/>
            <person name="Vuksanovic O."/>
            <person name="Mourched A.-S."/>
            <person name="Charusanti P."/>
            <person name="Shaw S."/>
            <person name="Blin K."/>
            <person name="Weber T."/>
        </authorList>
    </citation>
    <scope>NUCLEOTIDE SEQUENCE</scope>
    <source>
        <strain evidence="10">NBC_00008</strain>
    </source>
</reference>
<dbReference type="PROSITE" id="PS00136">
    <property type="entry name" value="SUBTILASE_ASP"/>
    <property type="match status" value="1"/>
</dbReference>
<dbReference type="InterPro" id="IPR050131">
    <property type="entry name" value="Peptidase_S8_subtilisin-like"/>
</dbReference>
<dbReference type="InterPro" id="IPR014262">
    <property type="entry name" value="HAF_rpt"/>
</dbReference>
<dbReference type="PANTHER" id="PTHR43806:SF11">
    <property type="entry name" value="CEREVISIN-RELATED"/>
    <property type="match status" value="1"/>
</dbReference>
<proteinExistence type="inferred from homology"/>
<evidence type="ECO:0000256" key="3">
    <source>
        <dbReference type="ARBA" id="ARBA00022801"/>
    </source>
</evidence>
<evidence type="ECO:0000256" key="2">
    <source>
        <dbReference type="ARBA" id="ARBA00022670"/>
    </source>
</evidence>
<evidence type="ECO:0000259" key="9">
    <source>
        <dbReference type="Pfam" id="PF00082"/>
    </source>
</evidence>
<feature type="active site" description="Charge relay system" evidence="5">
    <location>
        <position position="212"/>
    </location>
</feature>
<dbReference type="InterPro" id="IPR015500">
    <property type="entry name" value="Peptidase_S8_subtilisin-rel"/>
</dbReference>
<protein>
    <submittedName>
        <fullName evidence="10">S8 family serine peptidase</fullName>
    </submittedName>
</protein>
<evidence type="ECO:0000256" key="8">
    <source>
        <dbReference type="SAM" id="SignalP"/>
    </source>
</evidence>
<dbReference type="PANTHER" id="PTHR43806">
    <property type="entry name" value="PEPTIDASE S8"/>
    <property type="match status" value="1"/>
</dbReference>
<evidence type="ECO:0000256" key="4">
    <source>
        <dbReference type="ARBA" id="ARBA00022825"/>
    </source>
</evidence>
<keyword evidence="8" id="KW-0732">Signal</keyword>
<accession>A0AAU2W1Y5</accession>
<dbReference type="Pfam" id="PF00082">
    <property type="entry name" value="Peptidase_S8"/>
    <property type="match status" value="1"/>
</dbReference>
<evidence type="ECO:0000256" key="5">
    <source>
        <dbReference type="PROSITE-ProRule" id="PRU01240"/>
    </source>
</evidence>
<dbReference type="SUPFAM" id="SSF52743">
    <property type="entry name" value="Subtilisin-like"/>
    <property type="match status" value="1"/>
</dbReference>